<feature type="transmembrane region" description="Helical" evidence="1">
    <location>
        <begin position="134"/>
        <end position="159"/>
    </location>
</feature>
<evidence type="ECO:0000313" key="4">
    <source>
        <dbReference type="Proteomes" id="UP001528673"/>
    </source>
</evidence>
<keyword evidence="1" id="KW-1133">Transmembrane helix</keyword>
<dbReference type="PANTHER" id="PTHR40547:SF1">
    <property type="entry name" value="SLL0298 PROTEIN"/>
    <property type="match status" value="1"/>
</dbReference>
<feature type="transmembrane region" description="Helical" evidence="1">
    <location>
        <begin position="48"/>
        <end position="71"/>
    </location>
</feature>
<keyword evidence="4" id="KW-1185">Reference proteome</keyword>
<dbReference type="RefSeq" id="WP_273949367.1">
    <property type="nucleotide sequence ID" value="NZ_JAQSIP010000002.1"/>
</dbReference>
<dbReference type="Pfam" id="PF09835">
    <property type="entry name" value="DUF2062"/>
    <property type="match status" value="1"/>
</dbReference>
<evidence type="ECO:0000259" key="2">
    <source>
        <dbReference type="Pfam" id="PF09835"/>
    </source>
</evidence>
<protein>
    <submittedName>
        <fullName evidence="3">DUF2062 domain-containing protein</fullName>
    </submittedName>
</protein>
<dbReference type="EMBL" id="JAQSIP010000002">
    <property type="protein sequence ID" value="MDD0837997.1"/>
    <property type="molecule type" value="Genomic_DNA"/>
</dbReference>
<proteinExistence type="predicted"/>
<dbReference type="InterPro" id="IPR018639">
    <property type="entry name" value="DUF2062"/>
</dbReference>
<organism evidence="3 4">
    <name type="scientific">Curvibacter cyanobacteriorum</name>
    <dbReference type="NCBI Taxonomy" id="3026422"/>
    <lineage>
        <taxon>Bacteria</taxon>
        <taxon>Pseudomonadati</taxon>
        <taxon>Pseudomonadota</taxon>
        <taxon>Betaproteobacteria</taxon>
        <taxon>Burkholderiales</taxon>
        <taxon>Comamonadaceae</taxon>
        <taxon>Curvibacter</taxon>
    </lineage>
</organism>
<comment type="caution">
    <text evidence="3">The sequence shown here is derived from an EMBL/GenBank/DDBJ whole genome shotgun (WGS) entry which is preliminary data.</text>
</comment>
<sequence>MSDPIPSWWRRHFASWSHPDQFTQHPWLKPLAGRLLHPSLWRLRHESVARGAAVGLFWAFVLPAGQIVAAVAHCSVWRANIPVAALMTLVTNPLTIGFWLWLAYHLGAWVLGAPAQADGPTAAGLSQWLSRYGWPALVGMATLAIGSAAAGYAGVKLVWRLRVTLQWRRRKLRP</sequence>
<keyword evidence="1" id="KW-0472">Membrane</keyword>
<evidence type="ECO:0000313" key="3">
    <source>
        <dbReference type="EMBL" id="MDD0837997.1"/>
    </source>
</evidence>
<gene>
    <name evidence="3" type="ORF">PSQ40_05375</name>
</gene>
<name>A0ABT5MYY9_9BURK</name>
<reference evidence="3 4" key="1">
    <citation type="submission" date="2023-02" db="EMBL/GenBank/DDBJ databases">
        <title>Bacterial whole genomic sequence of Curvibacter sp. HBC61.</title>
        <authorList>
            <person name="Le V."/>
            <person name="Ko S.-R."/>
            <person name="Ahn C.-Y."/>
            <person name="Oh H.-M."/>
        </authorList>
    </citation>
    <scope>NUCLEOTIDE SEQUENCE [LARGE SCALE GENOMIC DNA]</scope>
    <source>
        <strain evidence="3 4">HBC61</strain>
    </source>
</reference>
<dbReference type="Proteomes" id="UP001528673">
    <property type="component" value="Unassembled WGS sequence"/>
</dbReference>
<feature type="transmembrane region" description="Helical" evidence="1">
    <location>
        <begin position="83"/>
        <end position="104"/>
    </location>
</feature>
<accession>A0ABT5MYY9</accession>
<dbReference type="PANTHER" id="PTHR40547">
    <property type="entry name" value="SLL0298 PROTEIN"/>
    <property type="match status" value="1"/>
</dbReference>
<evidence type="ECO:0000256" key="1">
    <source>
        <dbReference type="SAM" id="Phobius"/>
    </source>
</evidence>
<keyword evidence="1" id="KW-0812">Transmembrane</keyword>
<feature type="domain" description="DUF2062" evidence="2">
    <location>
        <begin position="29"/>
        <end position="168"/>
    </location>
</feature>